<dbReference type="InterPro" id="IPR007267">
    <property type="entry name" value="GtrA_DPMS_TM"/>
</dbReference>
<feature type="transmembrane region" description="Helical" evidence="6">
    <location>
        <begin position="148"/>
        <end position="172"/>
    </location>
</feature>
<feature type="transmembrane region" description="Helical" evidence="6">
    <location>
        <begin position="118"/>
        <end position="136"/>
    </location>
</feature>
<comment type="similarity">
    <text evidence="2">Belongs to the GtrA family.</text>
</comment>
<evidence type="ECO:0000256" key="5">
    <source>
        <dbReference type="ARBA" id="ARBA00023136"/>
    </source>
</evidence>
<dbReference type="Proteomes" id="UP000177124">
    <property type="component" value="Unassembled WGS sequence"/>
</dbReference>
<organism evidence="8 9">
    <name type="scientific">Candidatus Curtissbacteria bacterium RIFCSPHIGHO2_02_FULL_42_15</name>
    <dbReference type="NCBI Taxonomy" id="1797716"/>
    <lineage>
        <taxon>Bacteria</taxon>
        <taxon>Candidatus Curtissiibacteriota</taxon>
    </lineage>
</organism>
<keyword evidence="3 6" id="KW-0812">Transmembrane</keyword>
<evidence type="ECO:0000256" key="3">
    <source>
        <dbReference type="ARBA" id="ARBA00022692"/>
    </source>
</evidence>
<feature type="transmembrane region" description="Helical" evidence="6">
    <location>
        <begin position="49"/>
        <end position="76"/>
    </location>
</feature>
<evidence type="ECO:0000256" key="4">
    <source>
        <dbReference type="ARBA" id="ARBA00022989"/>
    </source>
</evidence>
<dbReference type="STRING" id="1797716.A3D07_02745"/>
<evidence type="ECO:0000313" key="8">
    <source>
        <dbReference type="EMBL" id="OGD89669.1"/>
    </source>
</evidence>
<feature type="transmembrane region" description="Helical" evidence="6">
    <location>
        <begin position="88"/>
        <end position="112"/>
    </location>
</feature>
<feature type="transmembrane region" description="Helical" evidence="6">
    <location>
        <begin position="7"/>
        <end position="29"/>
    </location>
</feature>
<evidence type="ECO:0000259" key="7">
    <source>
        <dbReference type="Pfam" id="PF04138"/>
    </source>
</evidence>
<proteinExistence type="inferred from homology"/>
<comment type="subcellular location">
    <subcellularLocation>
        <location evidence="1">Membrane</location>
        <topology evidence="1">Multi-pass membrane protein</topology>
    </subcellularLocation>
</comment>
<keyword evidence="5 6" id="KW-0472">Membrane</keyword>
<dbReference type="GO" id="GO:0005886">
    <property type="term" value="C:plasma membrane"/>
    <property type="evidence" value="ECO:0007669"/>
    <property type="project" value="TreeGrafter"/>
</dbReference>
<evidence type="ECO:0000256" key="2">
    <source>
        <dbReference type="ARBA" id="ARBA00009399"/>
    </source>
</evidence>
<dbReference type="GO" id="GO:0000271">
    <property type="term" value="P:polysaccharide biosynthetic process"/>
    <property type="evidence" value="ECO:0007669"/>
    <property type="project" value="InterPro"/>
</dbReference>
<dbReference type="EMBL" id="MFBF01000068">
    <property type="protein sequence ID" value="OGD89669.1"/>
    <property type="molecule type" value="Genomic_DNA"/>
</dbReference>
<feature type="transmembrane region" description="Helical" evidence="6">
    <location>
        <begin position="192"/>
        <end position="210"/>
    </location>
</feature>
<feature type="domain" description="GtrA/DPMS transmembrane" evidence="7">
    <location>
        <begin position="87"/>
        <end position="211"/>
    </location>
</feature>
<evidence type="ECO:0000313" key="9">
    <source>
        <dbReference type="Proteomes" id="UP000177124"/>
    </source>
</evidence>
<name>A0A1F5GCT5_9BACT</name>
<sequence length="213" mass="23499">MQKRDFGYIIAISLLIATFLILTIYSIGIPTKSDIPFSSIPISAFSKNLILISLLVLYIGFPILSILGMLVAAYVGKKIAAVYQFAKFALVGVLNTAIDFGILNFLIFITGITSGLSIIPLNAVSFLTAVVNSFFWNKKWVFQARKDANFLTFFVITLIGLAINSGIVYVITTYVPPTFVDSQKLWANMAKVLATGISLVWNFTGYRLVVFKK</sequence>
<dbReference type="PANTHER" id="PTHR38459">
    <property type="entry name" value="PROPHAGE BACTOPRENOL-LINKED GLUCOSE TRANSLOCASE HOMOLOG"/>
    <property type="match status" value="1"/>
</dbReference>
<dbReference type="AlphaFoldDB" id="A0A1F5GCT5"/>
<dbReference type="PANTHER" id="PTHR38459:SF1">
    <property type="entry name" value="PROPHAGE BACTOPRENOL-LINKED GLUCOSE TRANSLOCASE HOMOLOG"/>
    <property type="match status" value="1"/>
</dbReference>
<dbReference type="Pfam" id="PF04138">
    <property type="entry name" value="GtrA_DPMS_TM"/>
    <property type="match status" value="1"/>
</dbReference>
<keyword evidence="4 6" id="KW-1133">Transmembrane helix</keyword>
<gene>
    <name evidence="8" type="ORF">A3D07_02745</name>
</gene>
<evidence type="ECO:0000256" key="1">
    <source>
        <dbReference type="ARBA" id="ARBA00004141"/>
    </source>
</evidence>
<comment type="caution">
    <text evidence="8">The sequence shown here is derived from an EMBL/GenBank/DDBJ whole genome shotgun (WGS) entry which is preliminary data.</text>
</comment>
<dbReference type="InterPro" id="IPR051401">
    <property type="entry name" value="GtrA_CellWall_Glycosyl"/>
</dbReference>
<reference evidence="8 9" key="1">
    <citation type="journal article" date="2016" name="Nat. Commun.">
        <title>Thousands of microbial genomes shed light on interconnected biogeochemical processes in an aquifer system.</title>
        <authorList>
            <person name="Anantharaman K."/>
            <person name="Brown C.T."/>
            <person name="Hug L.A."/>
            <person name="Sharon I."/>
            <person name="Castelle C.J."/>
            <person name="Probst A.J."/>
            <person name="Thomas B.C."/>
            <person name="Singh A."/>
            <person name="Wilkins M.J."/>
            <person name="Karaoz U."/>
            <person name="Brodie E.L."/>
            <person name="Williams K.H."/>
            <person name="Hubbard S.S."/>
            <person name="Banfield J.F."/>
        </authorList>
    </citation>
    <scope>NUCLEOTIDE SEQUENCE [LARGE SCALE GENOMIC DNA]</scope>
</reference>
<evidence type="ECO:0000256" key="6">
    <source>
        <dbReference type="SAM" id="Phobius"/>
    </source>
</evidence>
<accession>A0A1F5GCT5</accession>
<protein>
    <recommendedName>
        <fullName evidence="7">GtrA/DPMS transmembrane domain-containing protein</fullName>
    </recommendedName>
</protein>